<dbReference type="PANTHER" id="PTHR12608:SF1">
    <property type="entry name" value="TRANSMEMBRANE PROTEIN 165"/>
    <property type="match status" value="1"/>
</dbReference>
<evidence type="ECO:0000256" key="6">
    <source>
        <dbReference type="SAM" id="Phobius"/>
    </source>
</evidence>
<evidence type="ECO:0000313" key="7">
    <source>
        <dbReference type="EMBL" id="CAB4934210.1"/>
    </source>
</evidence>
<feature type="transmembrane region" description="Helical" evidence="6">
    <location>
        <begin position="146"/>
        <end position="165"/>
    </location>
</feature>
<dbReference type="InterPro" id="IPR001727">
    <property type="entry name" value="GDT1-like"/>
</dbReference>
<reference evidence="7" key="1">
    <citation type="submission" date="2020-05" db="EMBL/GenBank/DDBJ databases">
        <authorList>
            <person name="Chiriac C."/>
            <person name="Salcher M."/>
            <person name="Ghai R."/>
            <person name="Kavagutti S V."/>
        </authorList>
    </citation>
    <scope>NUCLEOTIDE SEQUENCE</scope>
</reference>
<sequence>MVAVGGYGICGHAPTGDPRAVAPRSRRSASAQFPLRCRRPMSLRYLLQAFATVFPAELPDKTMMATIVLVARYRRPGWVWAGAASAFTVHVIVAVAAGSAISLLPDQVVKIVVAALFVVGAIALFRAARSAQADENLADASDPVSATARATYLGSFGLIILAEWGDLTQLATASLAANSGAPFSTGVGALIALACVAGIAATFGRQLVARVPIHRVNYLGAAVFAGLAVWTLIELV</sequence>
<evidence type="ECO:0000256" key="4">
    <source>
        <dbReference type="ARBA" id="ARBA00022989"/>
    </source>
</evidence>
<evidence type="ECO:0000256" key="3">
    <source>
        <dbReference type="ARBA" id="ARBA00022692"/>
    </source>
</evidence>
<feature type="transmembrane region" description="Helical" evidence="6">
    <location>
        <begin position="216"/>
        <end position="233"/>
    </location>
</feature>
<proteinExistence type="inferred from homology"/>
<feature type="transmembrane region" description="Helical" evidence="6">
    <location>
        <begin position="78"/>
        <end position="101"/>
    </location>
</feature>
<dbReference type="AlphaFoldDB" id="A0A6J7ITQ9"/>
<accession>A0A6J7ITQ9</accession>
<keyword evidence="5 6" id="KW-0472">Membrane</keyword>
<evidence type="ECO:0000256" key="2">
    <source>
        <dbReference type="ARBA" id="ARBA00009190"/>
    </source>
</evidence>
<keyword evidence="3 6" id="KW-0812">Transmembrane</keyword>
<evidence type="ECO:0000256" key="1">
    <source>
        <dbReference type="ARBA" id="ARBA00004141"/>
    </source>
</evidence>
<organism evidence="7">
    <name type="scientific">freshwater metagenome</name>
    <dbReference type="NCBI Taxonomy" id="449393"/>
    <lineage>
        <taxon>unclassified sequences</taxon>
        <taxon>metagenomes</taxon>
        <taxon>ecological metagenomes</taxon>
    </lineage>
</organism>
<feature type="transmembrane region" description="Helical" evidence="6">
    <location>
        <begin position="107"/>
        <end position="125"/>
    </location>
</feature>
<evidence type="ECO:0000256" key="5">
    <source>
        <dbReference type="ARBA" id="ARBA00023136"/>
    </source>
</evidence>
<dbReference type="EMBL" id="CAFBMH010000164">
    <property type="protein sequence ID" value="CAB4934210.1"/>
    <property type="molecule type" value="Genomic_DNA"/>
</dbReference>
<comment type="similarity">
    <text evidence="2">Belongs to the GDT1 family.</text>
</comment>
<dbReference type="PANTHER" id="PTHR12608">
    <property type="entry name" value="TRANSMEMBRANE PROTEIN HTP-1 RELATED"/>
    <property type="match status" value="1"/>
</dbReference>
<name>A0A6J7ITQ9_9ZZZZ</name>
<gene>
    <name evidence="7" type="ORF">UFOPK3543_02850</name>
</gene>
<dbReference type="GO" id="GO:0016020">
    <property type="term" value="C:membrane"/>
    <property type="evidence" value="ECO:0007669"/>
    <property type="project" value="UniProtKB-SubCell"/>
</dbReference>
<dbReference type="GO" id="GO:0046873">
    <property type="term" value="F:metal ion transmembrane transporter activity"/>
    <property type="evidence" value="ECO:0007669"/>
    <property type="project" value="InterPro"/>
</dbReference>
<dbReference type="Pfam" id="PF01169">
    <property type="entry name" value="GDT1"/>
    <property type="match status" value="2"/>
</dbReference>
<protein>
    <submittedName>
        <fullName evidence="7">Unannotated protein</fullName>
    </submittedName>
</protein>
<comment type="subcellular location">
    <subcellularLocation>
        <location evidence="1">Membrane</location>
        <topology evidence="1">Multi-pass membrane protein</topology>
    </subcellularLocation>
</comment>
<feature type="transmembrane region" description="Helical" evidence="6">
    <location>
        <begin position="185"/>
        <end position="204"/>
    </location>
</feature>
<keyword evidence="4 6" id="KW-1133">Transmembrane helix</keyword>